<feature type="region of interest" description="Disordered" evidence="1">
    <location>
        <begin position="123"/>
        <end position="146"/>
    </location>
</feature>
<accession>A0AA37HQZ1</accession>
<protein>
    <recommendedName>
        <fullName evidence="4">Translation initiation factor 2</fullName>
    </recommendedName>
</protein>
<dbReference type="EMBL" id="BPQM01000082">
    <property type="protein sequence ID" value="GJD80096.1"/>
    <property type="molecule type" value="Genomic_DNA"/>
</dbReference>
<dbReference type="AlphaFoldDB" id="A0AA37HQZ1"/>
<organism evidence="2 3">
    <name type="scientific">Methylobacterium gregans</name>
    <dbReference type="NCBI Taxonomy" id="374424"/>
    <lineage>
        <taxon>Bacteria</taxon>
        <taxon>Pseudomonadati</taxon>
        <taxon>Pseudomonadota</taxon>
        <taxon>Alphaproteobacteria</taxon>
        <taxon>Hyphomicrobiales</taxon>
        <taxon>Methylobacteriaceae</taxon>
        <taxon>Methylobacterium</taxon>
    </lineage>
</organism>
<keyword evidence="3" id="KW-1185">Reference proteome</keyword>
<dbReference type="RefSeq" id="WP_238303978.1">
    <property type="nucleotide sequence ID" value="NZ_BPQM01000082.1"/>
</dbReference>
<dbReference type="Proteomes" id="UP001055108">
    <property type="component" value="Unassembled WGS sequence"/>
</dbReference>
<evidence type="ECO:0000256" key="1">
    <source>
        <dbReference type="SAM" id="MobiDB-lite"/>
    </source>
</evidence>
<sequence>MRIQVIAAALVAVNLGACGSITRGTTEKMAFLSEPAGAQMTTTKGYACPATPCSLEVDRSDEFDVTFVKPGYRPQVIPVRTKVAGSGAAGFAGNILVGGVIGMGVDAATGAALDHTPNPVNAILVPDQPATAPARSRRPRPGAAGF</sequence>
<gene>
    <name evidence="2" type="ORF">NBEOAGPD_3332</name>
</gene>
<evidence type="ECO:0000313" key="3">
    <source>
        <dbReference type="Proteomes" id="UP001055108"/>
    </source>
</evidence>
<evidence type="ECO:0000313" key="2">
    <source>
        <dbReference type="EMBL" id="GJD80096.1"/>
    </source>
</evidence>
<evidence type="ECO:0008006" key="4">
    <source>
        <dbReference type="Google" id="ProtNLM"/>
    </source>
</evidence>
<reference evidence="2" key="1">
    <citation type="journal article" date="2016" name="Front. Microbiol.">
        <title>Genome Sequence of the Piezophilic, Mesophilic Sulfate-Reducing Bacterium Desulfovibrio indicus J2T.</title>
        <authorList>
            <person name="Cao J."/>
            <person name="Maignien L."/>
            <person name="Shao Z."/>
            <person name="Alain K."/>
            <person name="Jebbar M."/>
        </authorList>
    </citation>
    <scope>NUCLEOTIDE SEQUENCE</scope>
    <source>
        <strain evidence="2">NBRC 103626</strain>
    </source>
</reference>
<reference evidence="2" key="2">
    <citation type="submission" date="2021-08" db="EMBL/GenBank/DDBJ databases">
        <authorList>
            <person name="Tani A."/>
            <person name="Ola A."/>
            <person name="Ogura Y."/>
            <person name="Katsura K."/>
            <person name="Hayashi T."/>
        </authorList>
    </citation>
    <scope>NUCLEOTIDE SEQUENCE</scope>
    <source>
        <strain evidence="2">NBRC 103626</strain>
    </source>
</reference>
<name>A0AA37HQZ1_9HYPH</name>
<proteinExistence type="predicted"/>
<comment type="caution">
    <text evidence="2">The sequence shown here is derived from an EMBL/GenBank/DDBJ whole genome shotgun (WGS) entry which is preliminary data.</text>
</comment>